<dbReference type="Proteomes" id="UP000324222">
    <property type="component" value="Unassembled WGS sequence"/>
</dbReference>
<organism evidence="1 2">
    <name type="scientific">Portunus trituberculatus</name>
    <name type="common">Swimming crab</name>
    <name type="synonym">Neptunus trituberculatus</name>
    <dbReference type="NCBI Taxonomy" id="210409"/>
    <lineage>
        <taxon>Eukaryota</taxon>
        <taxon>Metazoa</taxon>
        <taxon>Ecdysozoa</taxon>
        <taxon>Arthropoda</taxon>
        <taxon>Crustacea</taxon>
        <taxon>Multicrustacea</taxon>
        <taxon>Malacostraca</taxon>
        <taxon>Eumalacostraca</taxon>
        <taxon>Eucarida</taxon>
        <taxon>Decapoda</taxon>
        <taxon>Pleocyemata</taxon>
        <taxon>Brachyura</taxon>
        <taxon>Eubrachyura</taxon>
        <taxon>Portunoidea</taxon>
        <taxon>Portunidae</taxon>
        <taxon>Portuninae</taxon>
        <taxon>Portunus</taxon>
    </lineage>
</organism>
<sequence>MVDSVNSRNKPALTRVASDCVSAAVFLRERGWRGRPFFVCVAVAGCGFGSARLGSVRLWLHCFTAHRLRLVLDSVLVQRIREMITELPPPESSTGGALVHLARRCGRRQRPLIPADAFRVQVSPSKRRA</sequence>
<dbReference type="AlphaFoldDB" id="A0A5B7GKG3"/>
<comment type="caution">
    <text evidence="1">The sequence shown here is derived from an EMBL/GenBank/DDBJ whole genome shotgun (WGS) entry which is preliminary data.</text>
</comment>
<reference evidence="1 2" key="1">
    <citation type="submission" date="2019-05" db="EMBL/GenBank/DDBJ databases">
        <title>Another draft genome of Portunus trituberculatus and its Hox gene families provides insights of decapod evolution.</title>
        <authorList>
            <person name="Jeong J.-H."/>
            <person name="Song I."/>
            <person name="Kim S."/>
            <person name="Choi T."/>
            <person name="Kim D."/>
            <person name="Ryu S."/>
            <person name="Kim W."/>
        </authorList>
    </citation>
    <scope>NUCLEOTIDE SEQUENCE [LARGE SCALE GENOMIC DNA]</scope>
    <source>
        <tissue evidence="1">Muscle</tissue>
    </source>
</reference>
<proteinExistence type="predicted"/>
<keyword evidence="2" id="KW-1185">Reference proteome</keyword>
<evidence type="ECO:0000313" key="1">
    <source>
        <dbReference type="EMBL" id="MPC60601.1"/>
    </source>
</evidence>
<name>A0A5B7GKG3_PORTR</name>
<evidence type="ECO:0000313" key="2">
    <source>
        <dbReference type="Proteomes" id="UP000324222"/>
    </source>
</evidence>
<protein>
    <submittedName>
        <fullName evidence="1">Uncharacterized protein</fullName>
    </submittedName>
</protein>
<gene>
    <name evidence="1" type="ORF">E2C01_054654</name>
</gene>
<accession>A0A5B7GKG3</accession>
<dbReference type="EMBL" id="VSRR010017708">
    <property type="protein sequence ID" value="MPC60601.1"/>
    <property type="molecule type" value="Genomic_DNA"/>
</dbReference>